<evidence type="ECO:0000256" key="1">
    <source>
        <dbReference type="SAM" id="MobiDB-lite"/>
    </source>
</evidence>
<dbReference type="PATRIC" id="fig|883158.3.peg.239"/>
<dbReference type="HOGENOM" id="CLU_3010476_0_0_10"/>
<protein>
    <submittedName>
        <fullName evidence="2">Uncharacterized protein</fullName>
    </submittedName>
</protein>
<sequence length="56" mass="6577">MFRRPVHCDRQGIRMYIIKDEFQPVDRVKKMAHPEVLGGAGREKTVTSQRNNHLKT</sequence>
<organism evidence="2 3">
    <name type="scientific">Prevotella micans F0438</name>
    <dbReference type="NCBI Taxonomy" id="883158"/>
    <lineage>
        <taxon>Bacteria</taxon>
        <taxon>Pseudomonadati</taxon>
        <taxon>Bacteroidota</taxon>
        <taxon>Bacteroidia</taxon>
        <taxon>Bacteroidales</taxon>
        <taxon>Prevotellaceae</taxon>
        <taxon>Prevotella</taxon>
    </lineage>
</organism>
<name>H1PZZ4_9BACT</name>
<evidence type="ECO:0000313" key="3">
    <source>
        <dbReference type="Proteomes" id="UP000016023"/>
    </source>
</evidence>
<reference evidence="2 3" key="1">
    <citation type="submission" date="2011-12" db="EMBL/GenBank/DDBJ databases">
        <title>The Genome Sequence of Prevotella micans F0438.</title>
        <authorList>
            <consortium name="The Broad Institute Genome Sequencing Platform"/>
            <person name="Earl A."/>
            <person name="Ward D."/>
            <person name="Feldgarden M."/>
            <person name="Gevers D."/>
            <person name="Izard J."/>
            <person name="Baranova O.V."/>
            <person name="Blanton J.M."/>
            <person name="Wade W.G."/>
            <person name="Dewhirst F.E."/>
            <person name="Young S.K."/>
            <person name="Zeng Q."/>
            <person name="Gargeya S."/>
            <person name="Fitzgerald M."/>
            <person name="Haas B."/>
            <person name="Abouelleil A."/>
            <person name="Alvarado L."/>
            <person name="Arachchi H.M."/>
            <person name="Berlin A."/>
            <person name="Chapman S.B."/>
            <person name="Gearin G."/>
            <person name="Goldberg J."/>
            <person name="Griggs A."/>
            <person name="Gujja S."/>
            <person name="Hansen M."/>
            <person name="Heiman D."/>
            <person name="Howarth C."/>
            <person name="Larimer J."/>
            <person name="Lui A."/>
            <person name="MacDonald P.J.P."/>
            <person name="McCowen C."/>
            <person name="Montmayeur A."/>
            <person name="Murphy C."/>
            <person name="Neiman D."/>
            <person name="Pearson M."/>
            <person name="Priest M."/>
            <person name="Roberts A."/>
            <person name="Saif S."/>
            <person name="Shea T."/>
            <person name="Sisk P."/>
            <person name="Stolte C."/>
            <person name="Sykes S."/>
            <person name="Wortman J."/>
            <person name="Nusbaum C."/>
            <person name="Birren B."/>
        </authorList>
    </citation>
    <scope>NUCLEOTIDE SEQUENCE [LARGE SCALE GENOMIC DNA]</scope>
    <source>
        <strain evidence="2 3">F0438</strain>
    </source>
</reference>
<keyword evidence="3" id="KW-1185">Reference proteome</keyword>
<gene>
    <name evidence="2" type="ORF">HMPREF9140_00232</name>
</gene>
<dbReference type="STRING" id="883158.HMPREF9140_00232"/>
<proteinExistence type="predicted"/>
<dbReference type="AlphaFoldDB" id="H1PZZ4"/>
<comment type="caution">
    <text evidence="2">The sequence shown here is derived from an EMBL/GenBank/DDBJ whole genome shotgun (WGS) entry which is preliminary data.</text>
</comment>
<feature type="region of interest" description="Disordered" evidence="1">
    <location>
        <begin position="36"/>
        <end position="56"/>
    </location>
</feature>
<evidence type="ECO:0000313" key="2">
    <source>
        <dbReference type="EMBL" id="EHO74578.1"/>
    </source>
</evidence>
<accession>H1PZZ4</accession>
<dbReference type="Proteomes" id="UP000016023">
    <property type="component" value="Unassembled WGS sequence"/>
</dbReference>
<dbReference type="EMBL" id="AGWK01000006">
    <property type="protein sequence ID" value="EHO74578.1"/>
    <property type="molecule type" value="Genomic_DNA"/>
</dbReference>
<feature type="compositionally biased region" description="Polar residues" evidence="1">
    <location>
        <begin position="46"/>
        <end position="56"/>
    </location>
</feature>